<dbReference type="InterPro" id="IPR026444">
    <property type="entry name" value="Secre_tail"/>
</dbReference>
<evidence type="ECO:0000259" key="3">
    <source>
        <dbReference type="Pfam" id="PF18962"/>
    </source>
</evidence>
<keyword evidence="5" id="KW-1185">Reference proteome</keyword>
<dbReference type="EMBL" id="JAIRBA010000057">
    <property type="protein sequence ID" value="MCG2420484.1"/>
    <property type="molecule type" value="Genomic_DNA"/>
</dbReference>
<protein>
    <submittedName>
        <fullName evidence="4">T9SS type A sorting domain-containing protein</fullName>
    </submittedName>
</protein>
<feature type="chain" id="PRO_5040724458" evidence="2">
    <location>
        <begin position="24"/>
        <end position="161"/>
    </location>
</feature>
<comment type="caution">
    <text evidence="4">The sequence shown here is derived from an EMBL/GenBank/DDBJ whole genome shotgun (WGS) entry which is preliminary data.</text>
</comment>
<evidence type="ECO:0000256" key="1">
    <source>
        <dbReference type="ARBA" id="ARBA00022729"/>
    </source>
</evidence>
<accession>A0A9X1U2B5</accession>
<dbReference type="AlphaFoldDB" id="A0A9X1U2B5"/>
<name>A0A9X1U2B5_9FLAO</name>
<evidence type="ECO:0000256" key="2">
    <source>
        <dbReference type="SAM" id="SignalP"/>
    </source>
</evidence>
<dbReference type="Proteomes" id="UP001139461">
    <property type="component" value="Unassembled WGS sequence"/>
</dbReference>
<organism evidence="4 5">
    <name type="scientific">Aequorivita vitellina</name>
    <dbReference type="NCBI Taxonomy" id="2874475"/>
    <lineage>
        <taxon>Bacteria</taxon>
        <taxon>Pseudomonadati</taxon>
        <taxon>Bacteroidota</taxon>
        <taxon>Flavobacteriia</taxon>
        <taxon>Flavobacteriales</taxon>
        <taxon>Flavobacteriaceae</taxon>
        <taxon>Aequorivita</taxon>
    </lineage>
</organism>
<evidence type="ECO:0000313" key="4">
    <source>
        <dbReference type="EMBL" id="MCG2420484.1"/>
    </source>
</evidence>
<dbReference type="NCBIfam" id="TIGR04183">
    <property type="entry name" value="Por_Secre_tail"/>
    <property type="match status" value="1"/>
</dbReference>
<keyword evidence="1 2" id="KW-0732">Signal</keyword>
<dbReference type="Pfam" id="PF18962">
    <property type="entry name" value="Por_Secre_tail"/>
    <property type="match status" value="1"/>
</dbReference>
<proteinExistence type="predicted"/>
<feature type="domain" description="Secretion system C-terminal sorting" evidence="3">
    <location>
        <begin position="88"/>
        <end position="156"/>
    </location>
</feature>
<gene>
    <name evidence="4" type="ORF">K8089_15790</name>
</gene>
<evidence type="ECO:0000313" key="5">
    <source>
        <dbReference type="Proteomes" id="UP001139461"/>
    </source>
</evidence>
<sequence length="161" mass="17057">MRHNQLKLCAVLLLGLGLSAAQAQESTNATGGEATGSGGSASYSIGQMVYTTNTGTDGSVAQGVQQAFEVSVLGVNEVEGLTILLAAYPNPTATYLTLEVKDFDLSNLSLQMFDIHGRLLRAENITSSQTQLDMGNLPVATYFVKVSHGTKEVKTFKIVKN</sequence>
<feature type="signal peptide" evidence="2">
    <location>
        <begin position="1"/>
        <end position="23"/>
    </location>
</feature>
<dbReference type="RefSeq" id="WP_237604256.1">
    <property type="nucleotide sequence ID" value="NZ_JAIRBA010000057.1"/>
</dbReference>
<reference evidence="4" key="1">
    <citation type="submission" date="2021-09" db="EMBL/GenBank/DDBJ databases">
        <title>Genome of Aequorivita sp. strain F47161.</title>
        <authorList>
            <person name="Wang Y."/>
        </authorList>
    </citation>
    <scope>NUCLEOTIDE SEQUENCE</scope>
    <source>
        <strain evidence="4">F47161</strain>
    </source>
</reference>